<gene>
    <name evidence="1" type="ORF">BGZ65_005583</name>
</gene>
<feature type="non-terminal residue" evidence="1">
    <location>
        <position position="255"/>
    </location>
</feature>
<reference evidence="1" key="1">
    <citation type="journal article" date="2020" name="Fungal Divers.">
        <title>Resolving the Mortierellaceae phylogeny through synthesis of multi-gene phylogenetics and phylogenomics.</title>
        <authorList>
            <person name="Vandepol N."/>
            <person name="Liber J."/>
            <person name="Desiro A."/>
            <person name="Na H."/>
            <person name="Kennedy M."/>
            <person name="Barry K."/>
            <person name="Grigoriev I.V."/>
            <person name="Miller A.N."/>
            <person name="O'Donnell K."/>
            <person name="Stajich J.E."/>
            <person name="Bonito G."/>
        </authorList>
    </citation>
    <scope>NUCLEOTIDE SEQUENCE</scope>
    <source>
        <strain evidence="1">MES-2147</strain>
    </source>
</reference>
<accession>A0A9P6LXM7</accession>
<organism evidence="1 2">
    <name type="scientific">Modicella reniformis</name>
    <dbReference type="NCBI Taxonomy" id="1440133"/>
    <lineage>
        <taxon>Eukaryota</taxon>
        <taxon>Fungi</taxon>
        <taxon>Fungi incertae sedis</taxon>
        <taxon>Mucoromycota</taxon>
        <taxon>Mortierellomycotina</taxon>
        <taxon>Mortierellomycetes</taxon>
        <taxon>Mortierellales</taxon>
        <taxon>Mortierellaceae</taxon>
        <taxon>Modicella</taxon>
    </lineage>
</organism>
<proteinExistence type="predicted"/>
<name>A0A9P6LXM7_9FUNG</name>
<dbReference type="EMBL" id="JAAAHW010007029">
    <property type="protein sequence ID" value="KAF9952033.1"/>
    <property type="molecule type" value="Genomic_DNA"/>
</dbReference>
<comment type="caution">
    <text evidence="1">The sequence shown here is derived from an EMBL/GenBank/DDBJ whole genome shotgun (WGS) entry which is preliminary data.</text>
</comment>
<dbReference type="OrthoDB" id="10536599at2759"/>
<evidence type="ECO:0000313" key="1">
    <source>
        <dbReference type="EMBL" id="KAF9952033.1"/>
    </source>
</evidence>
<protein>
    <submittedName>
        <fullName evidence="1">Uncharacterized protein</fullName>
    </submittedName>
</protein>
<dbReference type="AlphaFoldDB" id="A0A9P6LXM7"/>
<sequence>MSLNPILSAIEIKDEQLLKILVDYCIKCAKTYHPAYMKPVEQYLAPLSKDNPEIVANVFRSASYIPTHNHEYIASRAVTISNKLHDFLDGNKNPVFILRSHLPTTIPSSSIFKNTNTALGSESRFPLKPEAQPTYNKRTRKIYVSPFQFRPIEPLFKVSQTKPSKRPRKISVFKYITEKEYFKSPAIEAIVRFKWYKFGIKKYLKGSIIRLTFFILMMIITGKQISVSSVKKGEVPTADEIAARYLPGWQPVFKT</sequence>
<keyword evidence="2" id="KW-1185">Reference proteome</keyword>
<dbReference type="Proteomes" id="UP000749646">
    <property type="component" value="Unassembled WGS sequence"/>
</dbReference>
<evidence type="ECO:0000313" key="2">
    <source>
        <dbReference type="Proteomes" id="UP000749646"/>
    </source>
</evidence>